<gene>
    <name evidence="8" type="ORF">V1I91_17950</name>
</gene>
<sequence length="389" mass="43376">MKIEIIKINYRKTIIGIVLLSSLVLITACTESKASDQQAALLPVAYIHPINESIHDWEDYIGRFEASERVDIRSKINGYIEDVRFKDGDAVAKGQVLFVIDQRPFYIALKQAEAQKLEAEANLSRTESDYNRIASVQDARAVSSEEVEQRQQIAKSAEARLMAAKANLAQAQLDLSYTEIKAPISGIISEDFINKGNYVTGGSSNATILTSILTIDPIHFYFEGDEKHFSNNIQGNNAQKVKVKLSDEDDFTREGMLDFVDNQIDKSTGTVRERAVFDNGEMSLQSGMFGRIRLVKDKQPALLIPDEAIGSNQSQKIVYTIDENNTIKVKPVQLGKLYNHKYRIVLDGISSEDRIVVGNLLKIRPGMTVDPKKDAFQITNEDAVASAQK</sequence>
<evidence type="ECO:0000259" key="4">
    <source>
        <dbReference type="Pfam" id="PF25876"/>
    </source>
</evidence>
<dbReference type="NCBIfam" id="TIGR01730">
    <property type="entry name" value="RND_mfp"/>
    <property type="match status" value="1"/>
</dbReference>
<name>A0ABU7IYV3_9FLAO</name>
<comment type="caution">
    <text evidence="8">The sequence shown here is derived from an EMBL/GenBank/DDBJ whole genome shotgun (WGS) entry which is preliminary data.</text>
</comment>
<dbReference type="Pfam" id="PF25944">
    <property type="entry name" value="Beta-barrel_RND"/>
    <property type="match status" value="1"/>
</dbReference>
<dbReference type="Gene3D" id="2.40.30.170">
    <property type="match status" value="1"/>
</dbReference>
<dbReference type="InterPro" id="IPR058626">
    <property type="entry name" value="MdtA-like_b-barrel"/>
</dbReference>
<evidence type="ECO:0000256" key="2">
    <source>
        <dbReference type="ARBA" id="ARBA00009477"/>
    </source>
</evidence>
<dbReference type="Gene3D" id="1.10.287.470">
    <property type="entry name" value="Helix hairpin bin"/>
    <property type="match status" value="1"/>
</dbReference>
<feature type="coiled-coil region" evidence="3">
    <location>
        <begin position="107"/>
        <end position="174"/>
    </location>
</feature>
<accession>A0ABU7IYV3</accession>
<dbReference type="PROSITE" id="PS51257">
    <property type="entry name" value="PROKAR_LIPOPROTEIN"/>
    <property type="match status" value="1"/>
</dbReference>
<dbReference type="RefSeq" id="WP_272652646.1">
    <property type="nucleotide sequence ID" value="NZ_JAZDDG010000009.1"/>
</dbReference>
<dbReference type="Proteomes" id="UP001356308">
    <property type="component" value="Unassembled WGS sequence"/>
</dbReference>
<feature type="domain" description="Multidrug resistance protein MdtA-like barrel-sandwich hybrid" evidence="5">
    <location>
        <begin position="69"/>
        <end position="210"/>
    </location>
</feature>
<dbReference type="SUPFAM" id="SSF111369">
    <property type="entry name" value="HlyD-like secretion proteins"/>
    <property type="match status" value="1"/>
</dbReference>
<evidence type="ECO:0000259" key="6">
    <source>
        <dbReference type="Pfam" id="PF25944"/>
    </source>
</evidence>
<keyword evidence="9" id="KW-1185">Reference proteome</keyword>
<dbReference type="Pfam" id="PF25876">
    <property type="entry name" value="HH_MFP_RND"/>
    <property type="match status" value="1"/>
</dbReference>
<protein>
    <submittedName>
        <fullName evidence="8">Efflux RND transporter periplasmic adaptor subunit</fullName>
    </submittedName>
</protein>
<dbReference type="InterPro" id="IPR058624">
    <property type="entry name" value="MdtA-like_HH"/>
</dbReference>
<evidence type="ECO:0000313" key="9">
    <source>
        <dbReference type="Proteomes" id="UP001356308"/>
    </source>
</evidence>
<dbReference type="Pfam" id="PF25967">
    <property type="entry name" value="RND-MFP_C"/>
    <property type="match status" value="1"/>
</dbReference>
<comment type="subcellular location">
    <subcellularLocation>
        <location evidence="1">Cell envelope</location>
    </subcellularLocation>
</comment>
<dbReference type="Gene3D" id="2.40.50.100">
    <property type="match status" value="1"/>
</dbReference>
<feature type="domain" description="Multidrug resistance protein MdtA-like beta-barrel" evidence="6">
    <location>
        <begin position="232"/>
        <end position="296"/>
    </location>
</feature>
<dbReference type="EMBL" id="JAZDDG010000009">
    <property type="protein sequence ID" value="MEE1977966.1"/>
    <property type="molecule type" value="Genomic_DNA"/>
</dbReference>
<dbReference type="PANTHER" id="PTHR30158:SF10">
    <property type="entry name" value="CATION EFFLUX PUMP"/>
    <property type="match status" value="1"/>
</dbReference>
<dbReference type="PANTHER" id="PTHR30158">
    <property type="entry name" value="ACRA/E-RELATED COMPONENT OF DRUG EFFLUX TRANSPORTER"/>
    <property type="match status" value="1"/>
</dbReference>
<evidence type="ECO:0000256" key="1">
    <source>
        <dbReference type="ARBA" id="ARBA00004196"/>
    </source>
</evidence>
<feature type="domain" description="Multidrug resistance protein MdtA-like alpha-helical hairpin" evidence="4">
    <location>
        <begin position="109"/>
        <end position="178"/>
    </location>
</feature>
<dbReference type="Pfam" id="PF25917">
    <property type="entry name" value="BSH_RND"/>
    <property type="match status" value="1"/>
</dbReference>
<evidence type="ECO:0000259" key="5">
    <source>
        <dbReference type="Pfam" id="PF25917"/>
    </source>
</evidence>
<comment type="similarity">
    <text evidence="2">Belongs to the membrane fusion protein (MFP) (TC 8.A.1) family.</text>
</comment>
<evidence type="ECO:0000259" key="7">
    <source>
        <dbReference type="Pfam" id="PF25967"/>
    </source>
</evidence>
<organism evidence="8 9">
    <name type="scientific">Maribacter cobaltidurans</name>
    <dbReference type="NCBI Taxonomy" id="1178778"/>
    <lineage>
        <taxon>Bacteria</taxon>
        <taxon>Pseudomonadati</taxon>
        <taxon>Bacteroidota</taxon>
        <taxon>Flavobacteriia</taxon>
        <taxon>Flavobacteriales</taxon>
        <taxon>Flavobacteriaceae</taxon>
        <taxon>Maribacter</taxon>
    </lineage>
</organism>
<evidence type="ECO:0000256" key="3">
    <source>
        <dbReference type="SAM" id="Coils"/>
    </source>
</evidence>
<keyword evidence="3" id="KW-0175">Coiled coil</keyword>
<reference evidence="8 9" key="1">
    <citation type="submission" date="2024-01" db="EMBL/GenBank/DDBJ databases">
        <title>Maribacter spp. originated from different algae showed divergent polysaccharides utilization ability.</title>
        <authorList>
            <person name="Wang H."/>
            <person name="Wu Y."/>
        </authorList>
    </citation>
    <scope>NUCLEOTIDE SEQUENCE [LARGE SCALE GENOMIC DNA]</scope>
    <source>
        <strain evidence="8 9">PR1</strain>
    </source>
</reference>
<dbReference type="InterPro" id="IPR058625">
    <property type="entry name" value="MdtA-like_BSH"/>
</dbReference>
<evidence type="ECO:0000313" key="8">
    <source>
        <dbReference type="EMBL" id="MEE1977966.1"/>
    </source>
</evidence>
<dbReference type="Gene3D" id="2.40.420.20">
    <property type="match status" value="1"/>
</dbReference>
<feature type="domain" description="Multidrug resistance protein MdtA-like C-terminal permuted SH3" evidence="7">
    <location>
        <begin position="301"/>
        <end position="360"/>
    </location>
</feature>
<proteinExistence type="inferred from homology"/>
<dbReference type="InterPro" id="IPR058627">
    <property type="entry name" value="MdtA-like_C"/>
</dbReference>
<dbReference type="InterPro" id="IPR006143">
    <property type="entry name" value="RND_pump_MFP"/>
</dbReference>